<feature type="compositionally biased region" description="Basic and acidic residues" evidence="1">
    <location>
        <begin position="224"/>
        <end position="234"/>
    </location>
</feature>
<dbReference type="Proteomes" id="UP001189429">
    <property type="component" value="Unassembled WGS sequence"/>
</dbReference>
<gene>
    <name evidence="2" type="ORF">PCOR1329_LOCUS15977</name>
</gene>
<reference evidence="2" key="1">
    <citation type="submission" date="2023-10" db="EMBL/GenBank/DDBJ databases">
        <authorList>
            <person name="Chen Y."/>
            <person name="Shah S."/>
            <person name="Dougan E. K."/>
            <person name="Thang M."/>
            <person name="Chan C."/>
        </authorList>
    </citation>
    <scope>NUCLEOTIDE SEQUENCE [LARGE SCALE GENOMIC DNA]</scope>
</reference>
<feature type="compositionally biased region" description="Acidic residues" evidence="1">
    <location>
        <begin position="238"/>
        <end position="247"/>
    </location>
</feature>
<proteinExistence type="predicted"/>
<protein>
    <submittedName>
        <fullName evidence="2">Uncharacterized protein</fullName>
    </submittedName>
</protein>
<dbReference type="Gene3D" id="2.40.70.10">
    <property type="entry name" value="Acid Proteases"/>
    <property type="match status" value="1"/>
</dbReference>
<sequence length="568" mass="62800">MASSSTGQGVEFQRIPTWDGKAETLDEYQAEVELLTLATKEDDRKLLGPRLVQALPKNTAHRKLALRLPRTEDTPDTIVGEKGPENLLRAFQKSLGKQASSDVVDKVFAYYYDRKTSGPRVRKLGQTIGLYAEQEEDAYQEMEKSVRAICPGIDAIDLIPDELRGIIFLVNVGLDPSERATVVAGLHDWSIESVVDKLKNVWSDKDLAARDNIVARRKDMRIQSTRDGRRDRSKVNYQDDEEEDEAFFEGSHEVDEEDIYYEEEAATEEQMEDLEAFAEDAEVYAQDAHRTFTEAKKMLAEAAKNRSGYFPVVGIGQLPEKQQQRDAHKAAVTAKSALRPSRPPGPQGGERRAPPPPQPVGRRPTGKGKGRGIKCLICQGPHRAVDCPKRLSTGADGNNMQMASGQVGFVDAETDETNYSNEGIPPEDGQAGWVHEEMVGYAIIDTGASKSMIGLDLAVAIQDTIVEETGIDQVTMDYSKTTKFTYAGGEKGQSIGKFGFEHPVALVEDDNKLWFDLVETKSPMLLGLDYLEKAGADLVKDRLALVYPDGHEEPVVKLSSSHYALPVL</sequence>
<name>A0ABN9QY85_9DINO</name>
<dbReference type="EMBL" id="CAUYUJ010004880">
    <property type="protein sequence ID" value="CAK0811344.1"/>
    <property type="molecule type" value="Genomic_DNA"/>
</dbReference>
<feature type="region of interest" description="Disordered" evidence="1">
    <location>
        <begin position="224"/>
        <end position="250"/>
    </location>
</feature>
<evidence type="ECO:0000313" key="3">
    <source>
        <dbReference type="Proteomes" id="UP001189429"/>
    </source>
</evidence>
<comment type="caution">
    <text evidence="2">The sequence shown here is derived from an EMBL/GenBank/DDBJ whole genome shotgun (WGS) entry which is preliminary data.</text>
</comment>
<evidence type="ECO:0000256" key="1">
    <source>
        <dbReference type="SAM" id="MobiDB-lite"/>
    </source>
</evidence>
<dbReference type="InterPro" id="IPR021109">
    <property type="entry name" value="Peptidase_aspartic_dom_sf"/>
</dbReference>
<accession>A0ABN9QY85</accession>
<organism evidence="2 3">
    <name type="scientific">Prorocentrum cordatum</name>
    <dbReference type="NCBI Taxonomy" id="2364126"/>
    <lineage>
        <taxon>Eukaryota</taxon>
        <taxon>Sar</taxon>
        <taxon>Alveolata</taxon>
        <taxon>Dinophyceae</taxon>
        <taxon>Prorocentrales</taxon>
        <taxon>Prorocentraceae</taxon>
        <taxon>Prorocentrum</taxon>
    </lineage>
</organism>
<feature type="region of interest" description="Disordered" evidence="1">
    <location>
        <begin position="320"/>
        <end position="371"/>
    </location>
</feature>
<keyword evidence="3" id="KW-1185">Reference proteome</keyword>
<evidence type="ECO:0000313" key="2">
    <source>
        <dbReference type="EMBL" id="CAK0811344.1"/>
    </source>
</evidence>